<feature type="compositionally biased region" description="Basic and acidic residues" evidence="1">
    <location>
        <begin position="36"/>
        <end position="46"/>
    </location>
</feature>
<keyword evidence="4" id="KW-1185">Reference proteome</keyword>
<dbReference type="KEGG" id="mea:Mex_p30015"/>
<dbReference type="InterPro" id="IPR038461">
    <property type="entry name" value="Schlafen_AlbA_2_dom_sf"/>
</dbReference>
<dbReference type="Proteomes" id="UP000009081">
    <property type="component" value="Plasmid p3META1"/>
</dbReference>
<name>C5B6V9_METEA</name>
<geneLocation type="plasmid" evidence="3 4">
    <name>p3META1</name>
</geneLocation>
<evidence type="ECO:0000256" key="1">
    <source>
        <dbReference type="SAM" id="MobiDB-lite"/>
    </source>
</evidence>
<feature type="domain" description="Schlafen AlbA-2" evidence="2">
    <location>
        <begin position="30"/>
        <end position="174"/>
    </location>
</feature>
<keyword evidence="3" id="KW-0614">Plasmid</keyword>
<dbReference type="RefSeq" id="WP_012753505.1">
    <property type="nucleotide sequence ID" value="NC_012810.1"/>
</dbReference>
<protein>
    <recommendedName>
        <fullName evidence="2">Schlafen AlbA-2 domain-containing protein</fullName>
    </recommendedName>
</protein>
<dbReference type="OrthoDB" id="8263354at2"/>
<dbReference type="InterPro" id="IPR007421">
    <property type="entry name" value="Schlafen_AlbA_2_dom"/>
</dbReference>
<organism evidence="3 4">
    <name type="scientific">Methylorubrum extorquens (strain ATCC 14718 / DSM 1338 / JCM 2805 / NCIMB 9133 / AM1)</name>
    <name type="common">Methylobacterium extorquens</name>
    <dbReference type="NCBI Taxonomy" id="272630"/>
    <lineage>
        <taxon>Bacteria</taxon>
        <taxon>Pseudomonadati</taxon>
        <taxon>Pseudomonadota</taxon>
        <taxon>Alphaproteobacteria</taxon>
        <taxon>Hyphomicrobiales</taxon>
        <taxon>Methylobacteriaceae</taxon>
        <taxon>Methylorubrum</taxon>
    </lineage>
</organism>
<reference evidence="3 4" key="1">
    <citation type="journal article" date="2009" name="PLoS ONE">
        <title>Methylobacterium genome sequences: a reference blueprint to investigate microbial metabolism of C1 compounds from natural and industrial sources.</title>
        <authorList>
            <person name="Vuilleumier S."/>
            <person name="Chistoserdova L."/>
            <person name="Lee M.-C."/>
            <person name="Bringel F."/>
            <person name="Lajus A."/>
            <person name="Zhou Y."/>
            <person name="Gourion B."/>
            <person name="Barbe V."/>
            <person name="Chang J."/>
            <person name="Cruveiller S."/>
            <person name="Dossat C."/>
            <person name="Gillett W."/>
            <person name="Gruffaz C."/>
            <person name="Haugen E."/>
            <person name="Hourcade E."/>
            <person name="Levy R."/>
            <person name="Mangenot S."/>
            <person name="Muller E."/>
            <person name="Nadalig T."/>
            <person name="Pagni M."/>
            <person name="Penny C."/>
            <person name="Peyraud R."/>
            <person name="Robinson D.G."/>
            <person name="Roche D."/>
            <person name="Rouy Z."/>
            <person name="Saenampechek C."/>
            <person name="Salvignol G."/>
            <person name="Vallenet D."/>
            <person name="Wu Z."/>
            <person name="Marx C.J."/>
            <person name="Vorholt J.A."/>
            <person name="Olson M.V."/>
            <person name="Kaul R."/>
            <person name="Weissenbach J."/>
            <person name="Medigue C."/>
            <person name="Lidstrom M.E."/>
        </authorList>
    </citation>
    <scope>NUCLEOTIDE SEQUENCE [LARGE SCALE GENOMIC DNA]</scope>
    <source>
        <strain evidence="4">ATCC 14718 / DSM 1338 / JCM 2805 / NCIMB 9133 / AM1</strain>
    </source>
</reference>
<evidence type="ECO:0000313" key="4">
    <source>
        <dbReference type="Proteomes" id="UP000009081"/>
    </source>
</evidence>
<dbReference type="eggNOG" id="COG2865">
    <property type="taxonomic scope" value="Bacteria"/>
</dbReference>
<evidence type="ECO:0000259" key="2">
    <source>
        <dbReference type="Pfam" id="PF04326"/>
    </source>
</evidence>
<proteinExistence type="predicted"/>
<evidence type="ECO:0000313" key="3">
    <source>
        <dbReference type="EMBL" id="ACS44191.1"/>
    </source>
</evidence>
<dbReference type="Pfam" id="PF04326">
    <property type="entry name" value="SLFN_AlbA_2"/>
    <property type="match status" value="1"/>
</dbReference>
<dbReference type="EMBL" id="CP001514">
    <property type="protein sequence ID" value="ACS44191.1"/>
    <property type="molecule type" value="Genomic_DNA"/>
</dbReference>
<dbReference type="Gene3D" id="3.30.950.30">
    <property type="entry name" value="Schlafen, AAA domain"/>
    <property type="match status" value="1"/>
</dbReference>
<accession>C5B6V9</accession>
<dbReference type="HOGENOM" id="CLU_628230_0_0_5"/>
<sequence length="436" mass="47951">MTLRRILEAPIADLTFEDVEGLIQEEAEEGPRFELKRELPANDRQGDPWMQGSRKLGDRARDGLAKEVVALANAYGGAVVIGVDESGEEPKRAVGPEPLLIPRIAECAERLQKSLDSIIDPPLPVLEVRGIVKPDTDGSGVLVIRTSASTRAPHGYGRPPAAYMRRGSRSEPMSMRDLQSTLFETRTRGERINVLLEDRRRALTSMVDKGPHGIVLERGEQPFLGRSALYFRCTLVAVENLQLRADEVVRTAPIIRPTLGGSFSTSAFGSGSFHYDWAHRVNGVESVDHSSRHFARWFVGDQGIVDAYGLMTLSTYRDRSDVFAPVLFPPVAIQVLGLGEQLRRAARRPEVELVVECEFINPGTAIAVHGDGRAFDDGAQIPDGAIRIGPFSLGNIDDFQAVYGEIERGIWHGLGLPVGSRINFPMAEWLAEITRS</sequence>
<gene>
    <name evidence="3" type="ordered locus">MexAM1_p3METAp0015</name>
</gene>
<dbReference type="AlphaFoldDB" id="C5B6V9"/>
<feature type="region of interest" description="Disordered" evidence="1">
    <location>
        <begin position="36"/>
        <end position="57"/>
    </location>
</feature>